<evidence type="ECO:0000256" key="6">
    <source>
        <dbReference type="ARBA" id="ARBA00023004"/>
    </source>
</evidence>
<keyword evidence="6 8" id="KW-0408">Iron</keyword>
<evidence type="ECO:0000256" key="8">
    <source>
        <dbReference type="HAMAP-Rule" id="MF_01207"/>
    </source>
</evidence>
<keyword evidence="7 8" id="KW-0472">Membrane</keyword>
<evidence type="ECO:0000259" key="9">
    <source>
        <dbReference type="Pfam" id="PF01794"/>
    </source>
</evidence>
<protein>
    <recommendedName>
        <fullName evidence="8">Protein-methionine-sulfoxide reductase heme-binding subunit MsrQ</fullName>
    </recommendedName>
    <alternativeName>
        <fullName evidence="8">Flavocytochrome MsrQ</fullName>
    </alternativeName>
</protein>
<dbReference type="PANTHER" id="PTHR36964:SF1">
    <property type="entry name" value="PROTEIN-METHIONINE-SULFOXIDE REDUCTASE HEME-BINDING SUBUNIT MSRQ"/>
    <property type="match status" value="1"/>
</dbReference>
<organism evidence="10 11">
    <name type="scientific">Alteromonas arenosi</name>
    <dbReference type="NCBI Taxonomy" id="3055817"/>
    <lineage>
        <taxon>Bacteria</taxon>
        <taxon>Pseudomonadati</taxon>
        <taxon>Pseudomonadota</taxon>
        <taxon>Gammaproteobacteria</taxon>
        <taxon>Alteromonadales</taxon>
        <taxon>Alteromonadaceae</taxon>
        <taxon>Alteromonas/Salinimonas group</taxon>
        <taxon>Alteromonas</taxon>
    </lineage>
</organism>
<dbReference type="Proteomes" id="UP001234343">
    <property type="component" value="Unassembled WGS sequence"/>
</dbReference>
<sequence>MRVKPIKSLVQKPVRIPTHLLTTVKSAIHLISLSWVAYMLYLTISDAIPGDPVDALLHFTGMGAVNLLLLSLTVTPLAMLFKAGSLINLRRLLGLYAFLYASLHILTYVLFELQLEWTLIGAEIIKRPFITVGFVAFIILLLLSATSTSALKKRMGSGWQRLHNWIYVAAPLAVIHFYWSVKTAELEPIIYILVLVLLFWLRRDKIARFIARSR</sequence>
<gene>
    <name evidence="8" type="primary">msrQ</name>
    <name evidence="10" type="ORF">QTP81_10060</name>
</gene>
<comment type="caution">
    <text evidence="10">The sequence shown here is derived from an EMBL/GenBank/DDBJ whole genome shotgun (WGS) entry which is preliminary data.</text>
</comment>
<comment type="cofactor">
    <cofactor evidence="8">
        <name>FMN</name>
        <dbReference type="ChEBI" id="CHEBI:58210"/>
    </cofactor>
    <text evidence="8">Binds 1 FMN per subunit.</text>
</comment>
<keyword evidence="2 8" id="KW-0813">Transport</keyword>
<keyword evidence="5 8" id="KW-1133">Transmembrane helix</keyword>
<feature type="transmembrane region" description="Helical" evidence="8">
    <location>
        <begin position="56"/>
        <end position="81"/>
    </location>
</feature>
<dbReference type="HAMAP" id="MF_01207">
    <property type="entry name" value="MsrQ"/>
    <property type="match status" value="1"/>
</dbReference>
<feature type="transmembrane region" description="Helical" evidence="8">
    <location>
        <begin position="20"/>
        <end position="44"/>
    </location>
</feature>
<evidence type="ECO:0000313" key="11">
    <source>
        <dbReference type="Proteomes" id="UP001234343"/>
    </source>
</evidence>
<accession>A0ABT7SXP6</accession>
<comment type="subunit">
    <text evidence="8">Heterodimer of a catalytic subunit (MsrP) and a heme-binding subunit (MsrQ).</text>
</comment>
<dbReference type="Pfam" id="PF01794">
    <property type="entry name" value="Ferric_reduct"/>
    <property type="match status" value="1"/>
</dbReference>
<keyword evidence="8" id="KW-0249">Electron transport</keyword>
<evidence type="ECO:0000256" key="7">
    <source>
        <dbReference type="ARBA" id="ARBA00023136"/>
    </source>
</evidence>
<dbReference type="InterPro" id="IPR022837">
    <property type="entry name" value="MsrQ-like"/>
</dbReference>
<evidence type="ECO:0000313" key="10">
    <source>
        <dbReference type="EMBL" id="MDM7860940.1"/>
    </source>
</evidence>
<evidence type="ECO:0000256" key="3">
    <source>
        <dbReference type="ARBA" id="ARBA00022617"/>
    </source>
</evidence>
<keyword evidence="11" id="KW-1185">Reference proteome</keyword>
<feature type="transmembrane region" description="Helical" evidence="8">
    <location>
        <begin position="93"/>
        <end position="111"/>
    </location>
</feature>
<evidence type="ECO:0000256" key="2">
    <source>
        <dbReference type="ARBA" id="ARBA00022448"/>
    </source>
</evidence>
<comment type="cofactor">
    <cofactor evidence="8">
        <name>heme b</name>
        <dbReference type="ChEBI" id="CHEBI:60344"/>
    </cofactor>
    <text evidence="8">Binds 1 heme b (iron(II)-protoporphyrin IX) group per subunit.</text>
</comment>
<dbReference type="EMBL" id="JAUCBP010000007">
    <property type="protein sequence ID" value="MDM7860940.1"/>
    <property type="molecule type" value="Genomic_DNA"/>
</dbReference>
<evidence type="ECO:0000256" key="4">
    <source>
        <dbReference type="ARBA" id="ARBA00022692"/>
    </source>
</evidence>
<comment type="function">
    <text evidence="8">Part of the MsrPQ system that repairs oxidized periplasmic proteins containing methionine sulfoxide residues (Met-O), using respiratory chain electrons. Thus protects these proteins from oxidative-stress damage caused by reactive species of oxygen and chlorine generated by the host defense mechanisms. MsrPQ is essential for the maintenance of envelope integrity under bleach stress, rescuing a wide series of structurally unrelated periplasmic proteins from methionine oxidation. MsrQ provides electrons for reduction to the reductase catalytic subunit MsrP, using the quinone pool of the respiratory chain.</text>
</comment>
<feature type="transmembrane region" description="Helical" evidence="8">
    <location>
        <begin position="162"/>
        <end position="180"/>
    </location>
</feature>
<keyword evidence="8" id="KW-0285">Flavoprotein</keyword>
<feature type="transmembrane region" description="Helical" evidence="8">
    <location>
        <begin position="186"/>
        <end position="202"/>
    </location>
</feature>
<keyword evidence="8" id="KW-0479">Metal-binding</keyword>
<proteinExistence type="inferred from homology"/>
<dbReference type="RefSeq" id="WP_289365223.1">
    <property type="nucleotide sequence ID" value="NZ_JAUCBP010000007.1"/>
</dbReference>
<feature type="domain" description="Ferric oxidoreductase" evidence="9">
    <location>
        <begin position="64"/>
        <end position="173"/>
    </location>
</feature>
<keyword evidence="8" id="KW-0288">FMN</keyword>
<evidence type="ECO:0000256" key="5">
    <source>
        <dbReference type="ARBA" id="ARBA00022989"/>
    </source>
</evidence>
<evidence type="ECO:0000256" key="1">
    <source>
        <dbReference type="ARBA" id="ARBA00004141"/>
    </source>
</evidence>
<name>A0ABT7SXP6_9ALTE</name>
<keyword evidence="8" id="KW-1003">Cell membrane</keyword>
<dbReference type="InterPro" id="IPR013130">
    <property type="entry name" value="Fe3_Rdtase_TM_dom"/>
</dbReference>
<keyword evidence="3 8" id="KW-0349">Heme</keyword>
<keyword evidence="4 8" id="KW-0812">Transmembrane</keyword>
<feature type="transmembrane region" description="Helical" evidence="8">
    <location>
        <begin position="131"/>
        <end position="150"/>
    </location>
</feature>
<comment type="similarity">
    <text evidence="8">Belongs to the MsrQ family.</text>
</comment>
<dbReference type="PANTHER" id="PTHR36964">
    <property type="entry name" value="PROTEIN-METHIONINE-SULFOXIDE REDUCTASE HEME-BINDING SUBUNIT MSRQ"/>
    <property type="match status" value="1"/>
</dbReference>
<comment type="subcellular location">
    <subcellularLocation>
        <location evidence="8">Cell membrane</location>
        <topology evidence="8">Multi-pass membrane protein</topology>
    </subcellularLocation>
    <subcellularLocation>
        <location evidence="1">Membrane</location>
        <topology evidence="1">Multi-pass membrane protein</topology>
    </subcellularLocation>
</comment>
<reference evidence="10 11" key="1">
    <citation type="submission" date="2023-06" db="EMBL/GenBank/DDBJ databases">
        <title>Alteromonas sp. ASW11-36 isolated from intertidal sand.</title>
        <authorList>
            <person name="Li Y."/>
        </authorList>
    </citation>
    <scope>NUCLEOTIDE SEQUENCE [LARGE SCALE GENOMIC DNA]</scope>
    <source>
        <strain evidence="10 11">ASW11-36</strain>
    </source>
</reference>